<dbReference type="GO" id="GO:0055085">
    <property type="term" value="P:transmembrane transport"/>
    <property type="evidence" value="ECO:0000318"/>
    <property type="project" value="GO_Central"/>
</dbReference>
<evidence type="ECO:0000256" key="4">
    <source>
        <dbReference type="ARBA" id="ARBA00022692"/>
    </source>
</evidence>
<proteinExistence type="inferred from homology"/>
<comment type="subcellular location">
    <subcellularLocation>
        <location evidence="1">Membrane</location>
        <topology evidence="1">Multi-pass membrane protein</topology>
    </subcellularLocation>
</comment>
<evidence type="ECO:0000313" key="13">
    <source>
        <dbReference type="EMBL" id="EDO30686.1"/>
    </source>
</evidence>
<dbReference type="GO" id="GO:0140359">
    <property type="term" value="F:ABC-type transporter activity"/>
    <property type="evidence" value="ECO:0000318"/>
    <property type="project" value="GO_Central"/>
</dbReference>
<dbReference type="FunFam" id="1.20.1560.10:FF:000013">
    <property type="entry name" value="ABC transporter C family member 2"/>
    <property type="match status" value="1"/>
</dbReference>
<dbReference type="InterPro" id="IPR017871">
    <property type="entry name" value="ABC_transporter-like_CS"/>
</dbReference>
<dbReference type="SUPFAM" id="SSF52540">
    <property type="entry name" value="P-loop containing nucleoside triphosphate hydrolases"/>
    <property type="match status" value="2"/>
</dbReference>
<dbReference type="PANTHER" id="PTHR24223:SF456">
    <property type="entry name" value="MULTIDRUG RESISTANCE-ASSOCIATED PROTEIN LETHAL(2)03659"/>
    <property type="match status" value="1"/>
</dbReference>
<sequence>MIRRGSRHVTSGHVATLFGTDIESFKEGFSHLPAVIGAPVCMLMIISVLVWVAGWPAMMGVIATEVFIILQSLVIKASQYYRARTVPVTDTRITLISQIIRGIRTIKMHAWEKPYYQAVHKIRKSEMHLLAKKYSLTALFEAFYCSTIPTLCVMLCYIFTDRRLDQAIIFTVFAYFSHLRMVANYIYAFAMQKVTDSVVSMWRIEAFLIDDRVEDDNQSMNPNPLNIESFNGKGYQDFEKVKLPILQDIELDVSGSCLVVVVGPVGSGKSTLLSTICGLEPGFVGFLERRGTIAHVPQVPWIFQGTIQENITFNAQYDATKYERVVDACDLTVDLMTFPNGDLSEIGERGVALSGGQRARVSLARALYLDADIYVLDDPLSALDFKVRRRVFQRCICELLRDKLCILVTHDLGCIEKADKVVIMEGGKIVKQSIYKEYIDTQERRMTQDKGKDGDCGYGGDNGGDNDDIDSYYNVCVAVGDNDVIDSDDKTKKAVGGENMSTLTEKRDIGTVVWRTYWAYLRGGISVPVIILLGLFACLTPVLGVAPNWVLARWAHLSWSNPDQHWIIITYILLTAIADICRYILVAAACITVLLCNSRHHNKMAESLLHALVQFFDRTPTGRIINRFSADVGRIDNELPMKFSWLVIGLDIVVYTIVPTFANYWLAIVVILPLFLFVYYGVRFQRALCESTRLESLARSPVFSHIDNTAEGLNTIHLHGASDVFINKMYRYELVTLKITSFLDFVPTVPFTSLLLWIRVFTTGFVGMAISYVDTMLIEVPYFLKAFGDLQSTMTSVQRILEYCGLKPELAYHIKEKPPRDWPHYGALTFSHVSLQYYSGGPRVLKDVSFSIEPRQKFGIVGRTGAGKSSIVASLMRMPEATFGILIDDVDIRGLNLQSTREVVSVIQQSPVMFCGSIRNNLDPLDMYTDDEIWIALHDAQLGSLVTSLDGKLEYHIQEGGSNFSVGERQLFSLARALLHKNKIIVMDEATANVDPQTDHMIQTTIRDKFKDCTVLTIAHRLSTIMDCDRIMVLHDGQVVEMGTPQELMGKADGWLAQLWQHSH</sequence>
<feature type="domain" description="ABC transporter" evidence="11">
    <location>
        <begin position="828"/>
        <end position="1061"/>
    </location>
</feature>
<keyword evidence="14" id="KW-1185">Reference proteome</keyword>
<dbReference type="PROSITE" id="PS00211">
    <property type="entry name" value="ABC_TRANSPORTER_1"/>
    <property type="match status" value="2"/>
</dbReference>
<feature type="domain" description="ABC transmembrane type-1" evidence="12">
    <location>
        <begin position="531"/>
        <end position="732"/>
    </location>
</feature>
<evidence type="ECO:0000256" key="10">
    <source>
        <dbReference type="SAM" id="Phobius"/>
    </source>
</evidence>
<evidence type="ECO:0000256" key="2">
    <source>
        <dbReference type="ARBA" id="ARBA00009726"/>
    </source>
</evidence>
<feature type="transmembrane region" description="Helical" evidence="10">
    <location>
        <begin position="134"/>
        <end position="160"/>
    </location>
</feature>
<dbReference type="InParanoid" id="A7T029"/>
<dbReference type="Pfam" id="PF00664">
    <property type="entry name" value="ABC_membrane"/>
    <property type="match status" value="2"/>
</dbReference>
<dbReference type="PhylomeDB" id="A7T029"/>
<comment type="similarity">
    <text evidence="2">Belongs to the ABC transporter superfamily. ABCC family. Conjugate transporter (TC 3.A.1.208) subfamily.</text>
</comment>
<dbReference type="GO" id="GO:0016887">
    <property type="term" value="F:ATP hydrolysis activity"/>
    <property type="evidence" value="ECO:0007669"/>
    <property type="project" value="InterPro"/>
</dbReference>
<feature type="transmembrane region" description="Helical" evidence="10">
    <location>
        <begin position="57"/>
        <end position="75"/>
    </location>
</feature>
<keyword evidence="3" id="KW-0813">Transport</keyword>
<dbReference type="HOGENOM" id="CLU_000604_27_1_1"/>
<dbReference type="PROSITE" id="PS50893">
    <property type="entry name" value="ABC_TRANSPORTER_2"/>
    <property type="match status" value="2"/>
</dbReference>
<dbReference type="InterPro" id="IPR027417">
    <property type="entry name" value="P-loop_NTPase"/>
</dbReference>
<dbReference type="InterPro" id="IPR011527">
    <property type="entry name" value="ABC1_TM_dom"/>
</dbReference>
<evidence type="ECO:0000256" key="5">
    <source>
        <dbReference type="ARBA" id="ARBA00022737"/>
    </source>
</evidence>
<dbReference type="GO" id="GO:0005524">
    <property type="term" value="F:ATP binding"/>
    <property type="evidence" value="ECO:0007669"/>
    <property type="project" value="UniProtKB-KW"/>
</dbReference>
<evidence type="ECO:0000256" key="8">
    <source>
        <dbReference type="ARBA" id="ARBA00022989"/>
    </source>
</evidence>
<evidence type="ECO:0000256" key="6">
    <source>
        <dbReference type="ARBA" id="ARBA00022741"/>
    </source>
</evidence>
<feature type="transmembrane region" description="Helical" evidence="10">
    <location>
        <begin position="664"/>
        <end position="682"/>
    </location>
</feature>
<dbReference type="FunFam" id="3.40.50.300:FF:000610">
    <property type="entry name" value="Multidrug resistance-associated ABC transporter"/>
    <property type="match status" value="1"/>
</dbReference>
<keyword evidence="5" id="KW-0677">Repeat</keyword>
<dbReference type="InterPro" id="IPR044726">
    <property type="entry name" value="ABCC_6TM_D2"/>
</dbReference>
<evidence type="ECO:0000256" key="1">
    <source>
        <dbReference type="ARBA" id="ARBA00004141"/>
    </source>
</evidence>
<feature type="domain" description="ABC transporter" evidence="11">
    <location>
        <begin position="225"/>
        <end position="451"/>
    </location>
</feature>
<evidence type="ECO:0000259" key="11">
    <source>
        <dbReference type="PROSITE" id="PS50893"/>
    </source>
</evidence>
<dbReference type="STRING" id="45351.A7T029"/>
<evidence type="ECO:0000259" key="12">
    <source>
        <dbReference type="PROSITE" id="PS50929"/>
    </source>
</evidence>
<evidence type="ECO:0000256" key="3">
    <source>
        <dbReference type="ARBA" id="ARBA00022448"/>
    </source>
</evidence>
<keyword evidence="9 10" id="KW-0472">Membrane</keyword>
<dbReference type="InterPro" id="IPR050173">
    <property type="entry name" value="ABC_transporter_C-like"/>
</dbReference>
<dbReference type="SUPFAM" id="SSF90123">
    <property type="entry name" value="ABC transporter transmembrane region"/>
    <property type="match status" value="2"/>
</dbReference>
<dbReference type="Proteomes" id="UP000001593">
    <property type="component" value="Unassembled WGS sequence"/>
</dbReference>
<reference evidence="13 14" key="1">
    <citation type="journal article" date="2007" name="Science">
        <title>Sea anemone genome reveals ancestral eumetazoan gene repertoire and genomic organization.</title>
        <authorList>
            <person name="Putnam N.H."/>
            <person name="Srivastava M."/>
            <person name="Hellsten U."/>
            <person name="Dirks B."/>
            <person name="Chapman J."/>
            <person name="Salamov A."/>
            <person name="Terry A."/>
            <person name="Shapiro H."/>
            <person name="Lindquist E."/>
            <person name="Kapitonov V.V."/>
            <person name="Jurka J."/>
            <person name="Genikhovich G."/>
            <person name="Grigoriev I.V."/>
            <person name="Lucas S.M."/>
            <person name="Steele R.E."/>
            <person name="Finnerty J.R."/>
            <person name="Technau U."/>
            <person name="Martindale M.Q."/>
            <person name="Rokhsar D.S."/>
        </authorList>
    </citation>
    <scope>NUCLEOTIDE SEQUENCE [LARGE SCALE GENOMIC DNA]</scope>
    <source>
        <strain evidence="14">CH2 X CH6</strain>
    </source>
</reference>
<dbReference type="EMBL" id="DS469995">
    <property type="protein sequence ID" value="EDO30686.1"/>
    <property type="molecule type" value="Genomic_DNA"/>
</dbReference>
<feature type="transmembrane region" description="Helical" evidence="10">
    <location>
        <begin position="566"/>
        <end position="595"/>
    </location>
</feature>
<dbReference type="Gene3D" id="3.40.50.300">
    <property type="entry name" value="P-loop containing nucleotide triphosphate hydrolases"/>
    <property type="match status" value="2"/>
</dbReference>
<dbReference type="eggNOG" id="KOG0054">
    <property type="taxonomic scope" value="Eukaryota"/>
</dbReference>
<name>A7T029_NEMVE</name>
<organism evidence="13 14">
    <name type="scientific">Nematostella vectensis</name>
    <name type="common">Starlet sea anemone</name>
    <dbReference type="NCBI Taxonomy" id="45351"/>
    <lineage>
        <taxon>Eukaryota</taxon>
        <taxon>Metazoa</taxon>
        <taxon>Cnidaria</taxon>
        <taxon>Anthozoa</taxon>
        <taxon>Hexacorallia</taxon>
        <taxon>Actiniaria</taxon>
        <taxon>Edwardsiidae</taxon>
        <taxon>Nematostella</taxon>
    </lineage>
</organism>
<evidence type="ECO:0000313" key="14">
    <source>
        <dbReference type="Proteomes" id="UP000001593"/>
    </source>
</evidence>
<dbReference type="AlphaFoldDB" id="A7T029"/>
<keyword evidence="7" id="KW-0067">ATP-binding</keyword>
<feature type="transmembrane region" description="Helical" evidence="10">
    <location>
        <begin position="643"/>
        <end position="658"/>
    </location>
</feature>
<feature type="transmembrane region" description="Helical" evidence="10">
    <location>
        <begin position="32"/>
        <end position="51"/>
    </location>
</feature>
<evidence type="ECO:0000256" key="9">
    <source>
        <dbReference type="ARBA" id="ARBA00023136"/>
    </source>
</evidence>
<dbReference type="InterPro" id="IPR003439">
    <property type="entry name" value="ABC_transporter-like_ATP-bd"/>
</dbReference>
<protein>
    <submittedName>
        <fullName evidence="13">Uncharacterized protein</fullName>
    </submittedName>
</protein>
<keyword evidence="6" id="KW-0547">Nucleotide-binding</keyword>
<feature type="transmembrane region" description="Helical" evidence="10">
    <location>
        <begin position="166"/>
        <end position="187"/>
    </location>
</feature>
<feature type="transmembrane region" description="Helical" evidence="10">
    <location>
        <begin position="525"/>
        <end position="546"/>
    </location>
</feature>
<dbReference type="OMA" id="ANIFEIA"/>
<accession>A7T029</accession>
<dbReference type="CDD" id="cd18580">
    <property type="entry name" value="ABC_6TM_ABCC_D2"/>
    <property type="match status" value="1"/>
</dbReference>
<dbReference type="PROSITE" id="PS50929">
    <property type="entry name" value="ABC_TM1F"/>
    <property type="match status" value="2"/>
</dbReference>
<dbReference type="InterPro" id="IPR036640">
    <property type="entry name" value="ABC1_TM_sf"/>
</dbReference>
<dbReference type="CDD" id="cd03244">
    <property type="entry name" value="ABCC_MRP_domain2"/>
    <property type="match status" value="1"/>
</dbReference>
<dbReference type="SMART" id="SM00382">
    <property type="entry name" value="AAA"/>
    <property type="match status" value="2"/>
</dbReference>
<dbReference type="GO" id="GO:0005886">
    <property type="term" value="C:plasma membrane"/>
    <property type="evidence" value="ECO:0000318"/>
    <property type="project" value="GO_Central"/>
</dbReference>
<dbReference type="Gene3D" id="1.20.1560.10">
    <property type="entry name" value="ABC transporter type 1, transmembrane domain"/>
    <property type="match status" value="2"/>
</dbReference>
<keyword evidence="4 10" id="KW-0812">Transmembrane</keyword>
<keyword evidence="8 10" id="KW-1133">Transmembrane helix</keyword>
<feature type="transmembrane region" description="Helical" evidence="10">
    <location>
        <begin position="735"/>
        <end position="758"/>
    </location>
</feature>
<dbReference type="FunFam" id="3.40.50.300:FF:000973">
    <property type="entry name" value="Multidrug resistance-associated protein 4"/>
    <property type="match status" value="1"/>
</dbReference>
<evidence type="ECO:0000256" key="7">
    <source>
        <dbReference type="ARBA" id="ARBA00022840"/>
    </source>
</evidence>
<dbReference type="InterPro" id="IPR003593">
    <property type="entry name" value="AAA+_ATPase"/>
</dbReference>
<dbReference type="Pfam" id="PF00005">
    <property type="entry name" value="ABC_tran"/>
    <property type="match status" value="2"/>
</dbReference>
<gene>
    <name evidence="13" type="ORF">NEMVEDRAFT_v1g139853</name>
</gene>
<feature type="domain" description="ABC transmembrane type-1" evidence="12">
    <location>
        <begin position="10"/>
        <end position="181"/>
    </location>
</feature>
<dbReference type="PANTHER" id="PTHR24223">
    <property type="entry name" value="ATP-BINDING CASSETTE SUB-FAMILY C"/>
    <property type="match status" value="1"/>
</dbReference>